<organism evidence="2 3">
    <name type="scientific">Caerostris extrusa</name>
    <name type="common">Bark spider</name>
    <name type="synonym">Caerostris bankana</name>
    <dbReference type="NCBI Taxonomy" id="172846"/>
    <lineage>
        <taxon>Eukaryota</taxon>
        <taxon>Metazoa</taxon>
        <taxon>Ecdysozoa</taxon>
        <taxon>Arthropoda</taxon>
        <taxon>Chelicerata</taxon>
        <taxon>Arachnida</taxon>
        <taxon>Araneae</taxon>
        <taxon>Araneomorphae</taxon>
        <taxon>Entelegynae</taxon>
        <taxon>Araneoidea</taxon>
        <taxon>Araneidae</taxon>
        <taxon>Caerostris</taxon>
    </lineage>
</organism>
<comment type="caution">
    <text evidence="2">The sequence shown here is derived from an EMBL/GenBank/DDBJ whole genome shotgun (WGS) entry which is preliminary data.</text>
</comment>
<accession>A0AAV4RQW9</accession>
<gene>
    <name evidence="2" type="ORF">CEXT_473641</name>
</gene>
<dbReference type="EMBL" id="BPLR01008188">
    <property type="protein sequence ID" value="GIY22736.1"/>
    <property type="molecule type" value="Genomic_DNA"/>
</dbReference>
<evidence type="ECO:0000313" key="2">
    <source>
        <dbReference type="EMBL" id="GIY22736.1"/>
    </source>
</evidence>
<reference evidence="2 3" key="1">
    <citation type="submission" date="2021-06" db="EMBL/GenBank/DDBJ databases">
        <title>Caerostris extrusa draft genome.</title>
        <authorList>
            <person name="Kono N."/>
            <person name="Arakawa K."/>
        </authorList>
    </citation>
    <scope>NUCLEOTIDE SEQUENCE [LARGE SCALE GENOMIC DNA]</scope>
</reference>
<evidence type="ECO:0000313" key="3">
    <source>
        <dbReference type="Proteomes" id="UP001054945"/>
    </source>
</evidence>
<sequence length="89" mass="10242">MYDAPLHLQCIIELSQIIRQHQDETVPGCCVVTMRQKKRGRILPQNDSTVIWVFLFPVNILPERGRGKKKERSRKSHDVTRVVQSGTSS</sequence>
<protein>
    <submittedName>
        <fullName evidence="2">Uncharacterized protein</fullName>
    </submittedName>
</protein>
<dbReference type="Proteomes" id="UP001054945">
    <property type="component" value="Unassembled WGS sequence"/>
</dbReference>
<name>A0AAV4RQW9_CAEEX</name>
<feature type="compositionally biased region" description="Basic residues" evidence="1">
    <location>
        <begin position="66"/>
        <end position="75"/>
    </location>
</feature>
<dbReference type="AlphaFoldDB" id="A0AAV4RQW9"/>
<evidence type="ECO:0000256" key="1">
    <source>
        <dbReference type="SAM" id="MobiDB-lite"/>
    </source>
</evidence>
<feature type="region of interest" description="Disordered" evidence="1">
    <location>
        <begin position="65"/>
        <end position="89"/>
    </location>
</feature>
<proteinExistence type="predicted"/>
<keyword evidence="3" id="KW-1185">Reference proteome</keyword>